<sequence length="53" mass="5809">MKNLKKIVKSELKKIIGGAAPMCESGEMACRIPAQDGYPAYWVCVPVGYGCRF</sequence>
<evidence type="ECO:0000313" key="1">
    <source>
        <dbReference type="EMBL" id="MFC3756516.1"/>
    </source>
</evidence>
<accession>A0ABV7XVY4</accession>
<comment type="caution">
    <text evidence="1">The sequence shown here is derived from an EMBL/GenBank/DDBJ whole genome shotgun (WGS) entry which is preliminary data.</text>
</comment>
<gene>
    <name evidence="1" type="ORF">ACFONJ_11110</name>
</gene>
<keyword evidence="2" id="KW-1185">Reference proteome</keyword>
<name>A0ABV7XVY4_9FLAO</name>
<evidence type="ECO:0000313" key="2">
    <source>
        <dbReference type="Proteomes" id="UP001595735"/>
    </source>
</evidence>
<dbReference type="InterPro" id="IPR058074">
    <property type="entry name" value="Bacteriocin-like"/>
</dbReference>
<evidence type="ECO:0008006" key="3">
    <source>
        <dbReference type="Google" id="ProtNLM"/>
    </source>
</evidence>
<reference evidence="2" key="1">
    <citation type="journal article" date="2019" name="Int. J. Syst. Evol. Microbiol.">
        <title>The Global Catalogue of Microorganisms (GCM) 10K type strain sequencing project: providing services to taxonomists for standard genome sequencing and annotation.</title>
        <authorList>
            <consortium name="The Broad Institute Genomics Platform"/>
            <consortium name="The Broad Institute Genome Sequencing Center for Infectious Disease"/>
            <person name="Wu L."/>
            <person name="Ma J."/>
        </authorList>
    </citation>
    <scope>NUCLEOTIDE SEQUENCE [LARGE SCALE GENOMIC DNA]</scope>
    <source>
        <strain evidence="2">CECT 7798</strain>
    </source>
</reference>
<dbReference type="Proteomes" id="UP001595735">
    <property type="component" value="Unassembled WGS sequence"/>
</dbReference>
<dbReference type="RefSeq" id="WP_290297047.1">
    <property type="nucleotide sequence ID" value="NZ_JAUFQR010000001.1"/>
</dbReference>
<proteinExistence type="predicted"/>
<organism evidence="1 2">
    <name type="scientific">Chryseobacterium tructae</name>
    <dbReference type="NCBI Taxonomy" id="1037380"/>
    <lineage>
        <taxon>Bacteria</taxon>
        <taxon>Pseudomonadati</taxon>
        <taxon>Bacteroidota</taxon>
        <taxon>Flavobacteriia</taxon>
        <taxon>Flavobacteriales</taxon>
        <taxon>Weeksellaceae</taxon>
        <taxon>Chryseobacterium group</taxon>
        <taxon>Chryseobacterium</taxon>
    </lineage>
</organism>
<protein>
    <recommendedName>
        <fullName evidence="3">Bacteriocin</fullName>
    </recommendedName>
</protein>
<dbReference type="NCBIfam" id="NF047798">
    <property type="entry name" value="leader_Chryseo"/>
    <property type="match status" value="1"/>
</dbReference>
<dbReference type="EMBL" id="JBHRYO010000002">
    <property type="protein sequence ID" value="MFC3756516.1"/>
    <property type="molecule type" value="Genomic_DNA"/>
</dbReference>